<proteinExistence type="predicted"/>
<feature type="transmembrane region" description="Helical" evidence="6">
    <location>
        <begin position="249"/>
        <end position="271"/>
    </location>
</feature>
<feature type="transmembrane region" description="Helical" evidence="6">
    <location>
        <begin position="189"/>
        <end position="209"/>
    </location>
</feature>
<feature type="transmembrane region" description="Helical" evidence="6">
    <location>
        <begin position="130"/>
        <end position="150"/>
    </location>
</feature>
<name>A0A4U5MFF8_STECR</name>
<dbReference type="InterPro" id="IPR036259">
    <property type="entry name" value="MFS_trans_sf"/>
</dbReference>
<dbReference type="InterPro" id="IPR051068">
    <property type="entry name" value="MFS_Domain-Containing_Protein"/>
</dbReference>
<dbReference type="Pfam" id="PF07690">
    <property type="entry name" value="MFS_1"/>
    <property type="match status" value="1"/>
</dbReference>
<dbReference type="PANTHER" id="PTHR23510">
    <property type="entry name" value="INNER MEMBRANE TRANSPORT PROTEIN YAJR"/>
    <property type="match status" value="1"/>
</dbReference>
<dbReference type="AlphaFoldDB" id="A0A4U5MFF8"/>
<evidence type="ECO:0000256" key="1">
    <source>
        <dbReference type="ARBA" id="ARBA00004127"/>
    </source>
</evidence>
<evidence type="ECO:0000313" key="8">
    <source>
        <dbReference type="Proteomes" id="UP000298663"/>
    </source>
</evidence>
<reference evidence="7 8" key="2">
    <citation type="journal article" date="2019" name="G3 (Bethesda)">
        <title>Hybrid Assembly of the Genome of the Entomopathogenic Nematode Steinernema carpocapsae Identifies the X-Chromosome.</title>
        <authorList>
            <person name="Serra L."/>
            <person name="Macchietto M."/>
            <person name="Macias-Munoz A."/>
            <person name="McGill C.J."/>
            <person name="Rodriguez I.M."/>
            <person name="Rodriguez B."/>
            <person name="Murad R."/>
            <person name="Mortazavi A."/>
        </authorList>
    </citation>
    <scope>NUCLEOTIDE SEQUENCE [LARGE SCALE GENOMIC DNA]</scope>
    <source>
        <strain evidence="7 8">ALL</strain>
    </source>
</reference>
<keyword evidence="8" id="KW-1185">Reference proteome</keyword>
<evidence type="ECO:0000256" key="4">
    <source>
        <dbReference type="ARBA" id="ARBA00022989"/>
    </source>
</evidence>
<keyword evidence="3 6" id="KW-0812">Transmembrane</keyword>
<feature type="transmembrane region" description="Helical" evidence="6">
    <location>
        <begin position="221"/>
        <end position="242"/>
    </location>
</feature>
<dbReference type="OrthoDB" id="370281at2759"/>
<comment type="subcellular location">
    <subcellularLocation>
        <location evidence="1">Endomembrane system</location>
        <topology evidence="1">Multi-pass membrane protein</topology>
    </subcellularLocation>
</comment>
<dbReference type="EMBL" id="AZBU02000008">
    <property type="protein sequence ID" value="TKR67957.1"/>
    <property type="molecule type" value="Genomic_DNA"/>
</dbReference>
<evidence type="ECO:0000256" key="6">
    <source>
        <dbReference type="SAM" id="Phobius"/>
    </source>
</evidence>
<dbReference type="Proteomes" id="UP000298663">
    <property type="component" value="Unassembled WGS sequence"/>
</dbReference>
<dbReference type="GO" id="GO:0005765">
    <property type="term" value="C:lysosomal membrane"/>
    <property type="evidence" value="ECO:0007669"/>
    <property type="project" value="TreeGrafter"/>
</dbReference>
<feature type="transmembrane region" description="Helical" evidence="6">
    <location>
        <begin position="340"/>
        <end position="361"/>
    </location>
</feature>
<protein>
    <recommendedName>
        <fullName evidence="9">Major facilitator superfamily (MFS) profile domain-containing protein</fullName>
    </recommendedName>
</protein>
<dbReference type="SUPFAM" id="SSF103473">
    <property type="entry name" value="MFS general substrate transporter"/>
    <property type="match status" value="1"/>
</dbReference>
<feature type="transmembrane region" description="Helical" evidence="6">
    <location>
        <begin position="367"/>
        <end position="388"/>
    </location>
</feature>
<keyword evidence="2" id="KW-0813">Transport</keyword>
<reference evidence="7 8" key="1">
    <citation type="journal article" date="2015" name="Genome Biol.">
        <title>Comparative genomics of Steinernema reveals deeply conserved gene regulatory networks.</title>
        <authorList>
            <person name="Dillman A.R."/>
            <person name="Macchietto M."/>
            <person name="Porter C.F."/>
            <person name="Rogers A."/>
            <person name="Williams B."/>
            <person name="Antoshechkin I."/>
            <person name="Lee M.M."/>
            <person name="Goodwin Z."/>
            <person name="Lu X."/>
            <person name="Lewis E.E."/>
            <person name="Goodrich-Blair H."/>
            <person name="Stock S.P."/>
            <person name="Adams B.J."/>
            <person name="Sternberg P.W."/>
            <person name="Mortazavi A."/>
        </authorList>
    </citation>
    <scope>NUCLEOTIDE SEQUENCE [LARGE SCALE GENOMIC DNA]</scope>
    <source>
        <strain evidence="7 8">ALL</strain>
    </source>
</reference>
<gene>
    <name evidence="7" type="ORF">L596_024025</name>
</gene>
<feature type="transmembrane region" description="Helical" evidence="6">
    <location>
        <begin position="25"/>
        <end position="43"/>
    </location>
</feature>
<evidence type="ECO:0000256" key="2">
    <source>
        <dbReference type="ARBA" id="ARBA00022448"/>
    </source>
</evidence>
<evidence type="ECO:0000256" key="3">
    <source>
        <dbReference type="ARBA" id="ARBA00022692"/>
    </source>
</evidence>
<evidence type="ECO:0000313" key="7">
    <source>
        <dbReference type="EMBL" id="TKR67957.1"/>
    </source>
</evidence>
<dbReference type="GO" id="GO:0022857">
    <property type="term" value="F:transmembrane transporter activity"/>
    <property type="evidence" value="ECO:0007669"/>
    <property type="project" value="InterPro"/>
</dbReference>
<sequence length="420" mass="46936">MGCGEAISAPILGLFSNRHNGVRNTLFVCYMLCVVANCCYLLAKAMPLAARIPLVVISRFTLGMGTGNRGIGQSYVSSVSTLKDRRKAISLLSGGVSIGLSLGPGMQTVINQFPDARFGFWIFELDINNLNIVFAIAVNLICLVILLSLLDEKEESADESELQVFEDCGKFQIDKLAIAICIASRIDRVFISVNFKSIGFLYSEVMFGFTEKETLLVNSDLAAISSMFVVGVYFVCAFTDFLERIGDRFIIICALVVVYIYHLLTMPWPFLPGHLNCENLNSTADAQLHSWCLMTHPINMYLYFVGYVVVNGLALPFFDNYISIMFTKLLGPGKHGKMQGFNHSAGCWAKIIGPLVFTYMFDSFGPQPNWALELAFLTALLFCWVLFYNRMSPRRPELQIECGSRLQRSVLWLRNLSTSF</sequence>
<keyword evidence="4 6" id="KW-1133">Transmembrane helix</keyword>
<accession>A0A4U5MFF8</accession>
<dbReference type="InterPro" id="IPR011701">
    <property type="entry name" value="MFS"/>
</dbReference>
<dbReference type="GO" id="GO:0012505">
    <property type="term" value="C:endomembrane system"/>
    <property type="evidence" value="ECO:0007669"/>
    <property type="project" value="UniProtKB-SubCell"/>
</dbReference>
<evidence type="ECO:0000256" key="5">
    <source>
        <dbReference type="ARBA" id="ARBA00023136"/>
    </source>
</evidence>
<feature type="transmembrane region" description="Helical" evidence="6">
    <location>
        <begin position="300"/>
        <end position="319"/>
    </location>
</feature>
<dbReference type="Gene3D" id="1.20.1250.20">
    <property type="entry name" value="MFS general substrate transporter like domains"/>
    <property type="match status" value="1"/>
</dbReference>
<comment type="caution">
    <text evidence="7">The sequence shown here is derived from an EMBL/GenBank/DDBJ whole genome shotgun (WGS) entry which is preliminary data.</text>
</comment>
<feature type="transmembrane region" description="Helical" evidence="6">
    <location>
        <begin position="88"/>
        <end position="110"/>
    </location>
</feature>
<organism evidence="7 8">
    <name type="scientific">Steinernema carpocapsae</name>
    <name type="common">Entomopathogenic nematode</name>
    <dbReference type="NCBI Taxonomy" id="34508"/>
    <lineage>
        <taxon>Eukaryota</taxon>
        <taxon>Metazoa</taxon>
        <taxon>Ecdysozoa</taxon>
        <taxon>Nematoda</taxon>
        <taxon>Chromadorea</taxon>
        <taxon>Rhabditida</taxon>
        <taxon>Tylenchina</taxon>
        <taxon>Panagrolaimomorpha</taxon>
        <taxon>Strongyloidoidea</taxon>
        <taxon>Steinernematidae</taxon>
        <taxon>Steinernema</taxon>
    </lineage>
</organism>
<keyword evidence="5 6" id="KW-0472">Membrane</keyword>
<evidence type="ECO:0008006" key="9">
    <source>
        <dbReference type="Google" id="ProtNLM"/>
    </source>
</evidence>
<dbReference type="PANTHER" id="PTHR23510:SF3">
    <property type="entry name" value="MAJOR FACILITATOR SUPERFAMILY DOMAIN-CONTAINING PROTEIN 8"/>
    <property type="match status" value="1"/>
</dbReference>